<feature type="domain" description="HPt" evidence="19">
    <location>
        <begin position="795"/>
        <end position="884"/>
    </location>
</feature>
<dbReference type="SUPFAM" id="SSF55785">
    <property type="entry name" value="PYP-like sensor domain (PAS domain)"/>
    <property type="match status" value="2"/>
</dbReference>
<keyword evidence="4" id="KW-1003">Cell membrane</keyword>
<evidence type="ECO:0000259" key="19">
    <source>
        <dbReference type="PROSITE" id="PS50894"/>
    </source>
</evidence>
<dbReference type="InterPro" id="IPR003661">
    <property type="entry name" value="HisK_dim/P_dom"/>
</dbReference>
<dbReference type="Pfam" id="PF00512">
    <property type="entry name" value="HisKA"/>
    <property type="match status" value="1"/>
</dbReference>
<keyword evidence="7" id="KW-0808">Transferase</keyword>
<dbReference type="EC" id="2.7.13.3" evidence="3"/>
<evidence type="ECO:0000259" key="16">
    <source>
        <dbReference type="PROSITE" id="PS50109"/>
    </source>
</evidence>
<dbReference type="InterPro" id="IPR004358">
    <property type="entry name" value="Sig_transdc_His_kin-like_C"/>
</dbReference>
<evidence type="ECO:0000256" key="6">
    <source>
        <dbReference type="ARBA" id="ARBA00022553"/>
    </source>
</evidence>
<evidence type="ECO:0000313" key="20">
    <source>
        <dbReference type="EMBL" id="AGW13634.1"/>
    </source>
</evidence>
<keyword evidence="10" id="KW-0547">Nucleotide-binding</keyword>
<reference evidence="20 21" key="1">
    <citation type="journal article" date="2013" name="J. Bacteriol.">
        <title>Roles of HynAB and Ech, the only two hydrogenases found in the model sulfate reducer Desulfovibrio gigas.</title>
        <authorList>
            <person name="Morais-Silva F.O."/>
            <person name="Santos C.I."/>
            <person name="Rodrigues R."/>
            <person name="Pereira I.A."/>
            <person name="Rodrigues-Pousada C."/>
        </authorList>
    </citation>
    <scope>NUCLEOTIDE SEQUENCE [LARGE SCALE GENOMIC DNA]</scope>
    <source>
        <strain evidence="21">ATCC 19364 / DSM 1382 / NCIMB 9332 / VKM B-1759</strain>
    </source>
</reference>
<keyword evidence="21" id="KW-1185">Reference proteome</keyword>
<sequence length="884" mass="95991">MNHACSIHKSARNGSEFLSAHSLFHWAVPCCLCVFHAQQLNPRRFIMSDLPAVRAIVAFLAYPEGEALTGVLIGLLLGLGVWALMLYREIGRRRRTEAALRQEQDRLRQTLAAACDASWELDAENGVFSPREAWRSMLGYGPRQDADTVRTFEALLHPEDRPRLQEAVQAVVRGDAPGMAVEIRLMNAAGQWQWTCCRGAPILRDGQGRVLRLGGGLTDIHARKDAAAACRAGVRKLDAVLKTLPLHLYWKDAALRLDGCNGWSLLDQTAPLRQDACSRAWQPDPRRELLERQVLATGVPVLDLHEVTHPETGEGHTVQVHLLPLPGDGPQPGGVLGMCHDVTQRLALERDLQFAKQKADAANLAKSRLLAAMSHEIRTPMNAILGMAEMLRETRLDREQEGFVQVLTTSGESLMAIINNILDFSRAESGQMQPEHAPFRPAEVLTRLRDLFALRCQTKGLRLEFILDPALPDLLLGDALRLQQILSNLLENAVKFTSAGSLRVQATLLRQQEQGAEVLFEVADTGPGIPESRQQAVFEHFVQVDESTTRQYGGSGLGLALCRELARLLGGQLWLESEVGQGSTFFLALGFGVPPSDMADSASAAARRRPSAPGVPATADTCHVLLVEDSEFNAFVVASYLKGTACRVTIASNGEEGLKAYAKGTFDVVLMDMQMPVMDGYTATRAIRDLEAAEGLPVTPVLAMTAHAMDEQRERSLTAGCSAHLAKPVSRRDLLQAIARFTGKQVLRGAAVAAESLEIDAGSAGMLEALPPQDTCPIVEADAIMQDGSPIPVCVDPELKDLAPTFLQAIQSKISPFRRALLPEDMEALSRLGHQLKGEGAAFGFPILGELGAQLEGAALRGDSDGAAAVLDRLQDVLDRIVMV</sequence>
<dbReference type="PROSITE" id="PS50109">
    <property type="entry name" value="HIS_KIN"/>
    <property type="match status" value="1"/>
</dbReference>
<evidence type="ECO:0000256" key="13">
    <source>
        <dbReference type="PROSITE-ProRule" id="PRU00110"/>
    </source>
</evidence>
<accession>T2GBU3</accession>
<organism evidence="20 21">
    <name type="scientific">Megalodesulfovibrio gigas (strain ATCC 19364 / DSM 1382 / NCIMB 9332 / VKM B-1759)</name>
    <name type="common">Desulfovibrio gigas</name>
    <dbReference type="NCBI Taxonomy" id="1121448"/>
    <lineage>
        <taxon>Bacteria</taxon>
        <taxon>Pseudomonadati</taxon>
        <taxon>Thermodesulfobacteriota</taxon>
        <taxon>Desulfovibrionia</taxon>
        <taxon>Desulfovibrionales</taxon>
        <taxon>Desulfovibrionaceae</taxon>
        <taxon>Megalodesulfovibrio</taxon>
    </lineage>
</organism>
<dbReference type="CDD" id="cd00130">
    <property type="entry name" value="PAS"/>
    <property type="match status" value="1"/>
</dbReference>
<keyword evidence="12 15" id="KW-0472">Membrane</keyword>
<dbReference type="Gene3D" id="1.10.287.130">
    <property type="match status" value="1"/>
</dbReference>
<dbReference type="InterPro" id="IPR013656">
    <property type="entry name" value="PAS_4"/>
</dbReference>
<keyword evidence="10" id="KW-0067">ATP-binding</keyword>
<feature type="modified residue" description="4-aspartylphosphate" evidence="14">
    <location>
        <position position="672"/>
    </location>
</feature>
<dbReference type="STRING" id="1121448.DGI_1840"/>
<dbReference type="PROSITE" id="PS50894">
    <property type="entry name" value="HPT"/>
    <property type="match status" value="1"/>
</dbReference>
<dbReference type="EMBL" id="CP006585">
    <property type="protein sequence ID" value="AGW13634.1"/>
    <property type="molecule type" value="Genomic_DNA"/>
</dbReference>
<dbReference type="KEGG" id="dgg:DGI_1840"/>
<name>T2GBU3_MEGG1</name>
<dbReference type="Pfam" id="PF00072">
    <property type="entry name" value="Response_reg"/>
    <property type="match status" value="1"/>
</dbReference>
<feature type="modified residue" description="Phosphohistidine" evidence="13">
    <location>
        <position position="834"/>
    </location>
</feature>
<dbReference type="PROSITE" id="PS50112">
    <property type="entry name" value="PAS"/>
    <property type="match status" value="1"/>
</dbReference>
<dbReference type="SUPFAM" id="SSF55874">
    <property type="entry name" value="ATPase domain of HSP90 chaperone/DNA topoisomerase II/histidine kinase"/>
    <property type="match status" value="1"/>
</dbReference>
<dbReference type="Pfam" id="PF02518">
    <property type="entry name" value="HATPase_c"/>
    <property type="match status" value="1"/>
</dbReference>
<dbReference type="CDD" id="cd00082">
    <property type="entry name" value="HisKA"/>
    <property type="match status" value="1"/>
</dbReference>
<evidence type="ECO:0000259" key="17">
    <source>
        <dbReference type="PROSITE" id="PS50110"/>
    </source>
</evidence>
<dbReference type="eggNOG" id="COG5002">
    <property type="taxonomic scope" value="Bacteria"/>
</dbReference>
<dbReference type="HOGENOM" id="CLU_000445_114_15_7"/>
<dbReference type="GO" id="GO:0005886">
    <property type="term" value="C:plasma membrane"/>
    <property type="evidence" value="ECO:0007669"/>
    <property type="project" value="UniProtKB-SubCell"/>
</dbReference>
<evidence type="ECO:0000256" key="2">
    <source>
        <dbReference type="ARBA" id="ARBA00004429"/>
    </source>
</evidence>
<evidence type="ECO:0000256" key="5">
    <source>
        <dbReference type="ARBA" id="ARBA00022519"/>
    </source>
</evidence>
<evidence type="ECO:0000256" key="3">
    <source>
        <dbReference type="ARBA" id="ARBA00012438"/>
    </source>
</evidence>
<feature type="domain" description="Histidine kinase" evidence="16">
    <location>
        <begin position="372"/>
        <end position="593"/>
    </location>
</feature>
<dbReference type="SMART" id="SM00388">
    <property type="entry name" value="HisKA"/>
    <property type="match status" value="1"/>
</dbReference>
<dbReference type="SMART" id="SM00073">
    <property type="entry name" value="HPT"/>
    <property type="match status" value="1"/>
</dbReference>
<dbReference type="Gene3D" id="3.40.50.2300">
    <property type="match status" value="1"/>
</dbReference>
<dbReference type="InterPro" id="IPR011006">
    <property type="entry name" value="CheY-like_superfamily"/>
</dbReference>
<keyword evidence="8 15" id="KW-0812">Transmembrane</keyword>
<dbReference type="InterPro" id="IPR000014">
    <property type="entry name" value="PAS"/>
</dbReference>
<dbReference type="CDD" id="cd17546">
    <property type="entry name" value="REC_hyHK_CKI1_RcsC-like"/>
    <property type="match status" value="1"/>
</dbReference>
<keyword evidence="11 15" id="KW-1133">Transmembrane helix</keyword>
<dbReference type="Gene3D" id="1.20.120.160">
    <property type="entry name" value="HPT domain"/>
    <property type="match status" value="1"/>
</dbReference>
<evidence type="ECO:0000256" key="15">
    <source>
        <dbReference type="SAM" id="Phobius"/>
    </source>
</evidence>
<proteinExistence type="predicted"/>
<dbReference type="InterPro" id="IPR036641">
    <property type="entry name" value="HPT_dom_sf"/>
</dbReference>
<evidence type="ECO:0000256" key="7">
    <source>
        <dbReference type="ARBA" id="ARBA00022679"/>
    </source>
</evidence>
<dbReference type="PRINTS" id="PR00344">
    <property type="entry name" value="BCTRLSENSOR"/>
</dbReference>
<dbReference type="PANTHER" id="PTHR43047">
    <property type="entry name" value="TWO-COMPONENT HISTIDINE PROTEIN KINASE"/>
    <property type="match status" value="1"/>
</dbReference>
<dbReference type="InterPro" id="IPR036890">
    <property type="entry name" value="HATPase_C_sf"/>
</dbReference>
<dbReference type="SUPFAM" id="SSF52172">
    <property type="entry name" value="CheY-like"/>
    <property type="match status" value="1"/>
</dbReference>
<feature type="domain" description="Response regulatory" evidence="17">
    <location>
        <begin position="623"/>
        <end position="742"/>
    </location>
</feature>
<evidence type="ECO:0000256" key="1">
    <source>
        <dbReference type="ARBA" id="ARBA00000085"/>
    </source>
</evidence>
<feature type="domain" description="PAS" evidence="18">
    <location>
        <begin position="103"/>
        <end position="175"/>
    </location>
</feature>
<dbReference type="AlphaFoldDB" id="T2GBU3"/>
<dbReference type="InterPro" id="IPR003594">
    <property type="entry name" value="HATPase_dom"/>
</dbReference>
<dbReference type="PROSITE" id="PS50110">
    <property type="entry name" value="RESPONSE_REGULATORY"/>
    <property type="match status" value="1"/>
</dbReference>
<evidence type="ECO:0000256" key="9">
    <source>
        <dbReference type="ARBA" id="ARBA00022777"/>
    </source>
</evidence>
<gene>
    <name evidence="20" type="ORF">DGI_1840</name>
</gene>
<dbReference type="FunFam" id="3.30.565.10:FF:000010">
    <property type="entry name" value="Sensor histidine kinase RcsC"/>
    <property type="match status" value="1"/>
</dbReference>
<protein>
    <recommendedName>
        <fullName evidence="3">histidine kinase</fullName>
        <ecNumber evidence="3">2.7.13.3</ecNumber>
    </recommendedName>
</protein>
<reference evidence="21" key="2">
    <citation type="submission" date="2013-07" db="EMBL/GenBank/DDBJ databases">
        <authorList>
            <person name="Morais-Silva F.O."/>
            <person name="Rezende A.M."/>
            <person name="Pimentel C."/>
            <person name="Resende D.M."/>
            <person name="Santos C.I."/>
            <person name="Clemente C."/>
            <person name="de Oliveira L.M."/>
            <person name="da Silva S.M."/>
            <person name="Costa D.A."/>
            <person name="Varela-Raposo A."/>
            <person name="Horacio E.C.A."/>
            <person name="Matos M."/>
            <person name="Flores O."/>
            <person name="Ruiz J.C."/>
            <person name="Rodrigues-Pousada C."/>
        </authorList>
    </citation>
    <scope>NUCLEOTIDE SEQUENCE [LARGE SCALE GENOMIC DNA]</scope>
    <source>
        <strain evidence="21">ATCC 19364 / DSM 1382 / NCIMB 9332 / VKM B-1759</strain>
    </source>
</reference>
<comment type="subcellular location">
    <subcellularLocation>
        <location evidence="2">Cell inner membrane</location>
        <topology evidence="2">Multi-pass membrane protein</topology>
    </subcellularLocation>
</comment>
<evidence type="ECO:0000256" key="4">
    <source>
        <dbReference type="ARBA" id="ARBA00022475"/>
    </source>
</evidence>
<dbReference type="Gene3D" id="3.30.450.20">
    <property type="entry name" value="PAS domain"/>
    <property type="match status" value="2"/>
</dbReference>
<dbReference type="SUPFAM" id="SSF47226">
    <property type="entry name" value="Histidine-containing phosphotransfer domain, HPT domain"/>
    <property type="match status" value="1"/>
</dbReference>
<comment type="catalytic activity">
    <reaction evidence="1">
        <text>ATP + protein L-histidine = ADP + protein N-phospho-L-histidine.</text>
        <dbReference type="EC" id="2.7.13.3"/>
    </reaction>
</comment>
<keyword evidence="5" id="KW-0997">Cell inner membrane</keyword>
<evidence type="ECO:0000256" key="8">
    <source>
        <dbReference type="ARBA" id="ARBA00022692"/>
    </source>
</evidence>
<evidence type="ECO:0000259" key="18">
    <source>
        <dbReference type="PROSITE" id="PS50112"/>
    </source>
</evidence>
<keyword evidence="6 14" id="KW-0597">Phosphoprotein</keyword>
<dbReference type="SMART" id="SM00448">
    <property type="entry name" value="REC"/>
    <property type="match status" value="1"/>
</dbReference>
<dbReference type="InterPro" id="IPR001789">
    <property type="entry name" value="Sig_transdc_resp-reg_receiver"/>
</dbReference>
<dbReference type="Pfam" id="PF01627">
    <property type="entry name" value="Hpt"/>
    <property type="match status" value="1"/>
</dbReference>
<dbReference type="PATRIC" id="fig|1121448.10.peg.1807"/>
<dbReference type="SMART" id="SM00387">
    <property type="entry name" value="HATPase_c"/>
    <property type="match status" value="1"/>
</dbReference>
<evidence type="ECO:0000256" key="11">
    <source>
        <dbReference type="ARBA" id="ARBA00022989"/>
    </source>
</evidence>
<dbReference type="InterPro" id="IPR013655">
    <property type="entry name" value="PAS_fold_3"/>
</dbReference>
<evidence type="ECO:0000256" key="10">
    <source>
        <dbReference type="ARBA" id="ARBA00022840"/>
    </source>
</evidence>
<evidence type="ECO:0000256" key="12">
    <source>
        <dbReference type="ARBA" id="ARBA00023136"/>
    </source>
</evidence>
<dbReference type="InterPro" id="IPR036097">
    <property type="entry name" value="HisK_dim/P_sf"/>
</dbReference>
<evidence type="ECO:0000313" key="21">
    <source>
        <dbReference type="Proteomes" id="UP000016587"/>
    </source>
</evidence>
<dbReference type="Pfam" id="PF08447">
    <property type="entry name" value="PAS_3"/>
    <property type="match status" value="1"/>
</dbReference>
<evidence type="ECO:0000256" key="14">
    <source>
        <dbReference type="PROSITE-ProRule" id="PRU00169"/>
    </source>
</evidence>
<dbReference type="InterPro" id="IPR008207">
    <property type="entry name" value="Sig_transdc_His_kin_Hpt_dom"/>
</dbReference>
<feature type="transmembrane region" description="Helical" evidence="15">
    <location>
        <begin position="68"/>
        <end position="87"/>
    </location>
</feature>
<dbReference type="CDD" id="cd16922">
    <property type="entry name" value="HATPase_EvgS-ArcB-TorS-like"/>
    <property type="match status" value="1"/>
</dbReference>
<dbReference type="SUPFAM" id="SSF47384">
    <property type="entry name" value="Homodimeric domain of signal transducing histidine kinase"/>
    <property type="match status" value="1"/>
</dbReference>
<dbReference type="GO" id="GO:0000155">
    <property type="term" value="F:phosphorelay sensor kinase activity"/>
    <property type="evidence" value="ECO:0007669"/>
    <property type="project" value="InterPro"/>
</dbReference>
<dbReference type="InterPro" id="IPR035965">
    <property type="entry name" value="PAS-like_dom_sf"/>
</dbReference>
<keyword evidence="9 20" id="KW-0418">Kinase</keyword>
<dbReference type="Proteomes" id="UP000016587">
    <property type="component" value="Chromosome"/>
</dbReference>
<dbReference type="Pfam" id="PF08448">
    <property type="entry name" value="PAS_4"/>
    <property type="match status" value="1"/>
</dbReference>
<dbReference type="InterPro" id="IPR005467">
    <property type="entry name" value="His_kinase_dom"/>
</dbReference>
<dbReference type="Gene3D" id="3.30.565.10">
    <property type="entry name" value="Histidine kinase-like ATPase, C-terminal domain"/>
    <property type="match status" value="1"/>
</dbReference>
<dbReference type="CDD" id="cd00088">
    <property type="entry name" value="HPT"/>
    <property type="match status" value="1"/>
</dbReference>